<feature type="compositionally biased region" description="Low complexity" evidence="1">
    <location>
        <begin position="267"/>
        <end position="333"/>
    </location>
</feature>
<protein>
    <submittedName>
        <fullName evidence="2">Uncharacterized protein</fullName>
    </submittedName>
</protein>
<feature type="compositionally biased region" description="Low complexity" evidence="1">
    <location>
        <begin position="383"/>
        <end position="406"/>
    </location>
</feature>
<sequence length="586" mass="61332">MGQSHSRRSSTQNNGPTSSTSANGRVDGASAGQTTTDARKPTVPEERAATTSPRPRHVRSKSAATDKESNDWRKRLSSTFGKRRRSSKMGKEGMGSGFADVDELGAVAGAAEPAADVPEHDEVYSAAAERQEAAADGSAPQSPQPTAASPPLPSSRPRSTSAEAAPIMNDVVPEASTPEVPSGLSHDTAVQQEGAAPQASSPSAPDAFPDGAPPVATEPSSPSPPDAPDAAPAQTHAPPTGVLLVQGIVQTRDIRVDSGESSRSSDELPSSPEPEATPTDSSDRATSTDTAITGPEPAVASSPALDSASASGRRRLSTLLSSLRRRSSGYSSDRATRASASNERLAQSAAASRASLGSTTAADAPAQTEHLADAGTAPTSSGAQPATSIQPAPTAQPTTGTQPTAGTHRHGRADAPLPNHTIDVLSTYLSLAAAATAASLLTGSADPIVNSGLVGQGQGTAKAVLGPEIATQPRRAIREQPLQRPRLLSPHQLYLPAQRRPLHLFPLLLLLLRRWRPHLPRRALHWQDLFLLRQRRCLPSRGPLLRSRRRLRLLHHLYRRPLPALAGRPVADIRAIAHGRRMTGWV</sequence>
<feature type="region of interest" description="Disordered" evidence="1">
    <location>
        <begin position="1"/>
        <end position="417"/>
    </location>
</feature>
<gene>
    <name evidence="2" type="ORF">BD626DRAFT_227584</name>
</gene>
<proteinExistence type="predicted"/>
<feature type="compositionally biased region" description="Low complexity" evidence="1">
    <location>
        <begin position="228"/>
        <end position="240"/>
    </location>
</feature>
<keyword evidence="3" id="KW-1185">Reference proteome</keyword>
<evidence type="ECO:0000256" key="1">
    <source>
        <dbReference type="SAM" id="MobiDB-lite"/>
    </source>
</evidence>
<organism evidence="2 3">
    <name type="scientific">Schizophyllum amplum</name>
    <dbReference type="NCBI Taxonomy" id="97359"/>
    <lineage>
        <taxon>Eukaryota</taxon>
        <taxon>Fungi</taxon>
        <taxon>Dikarya</taxon>
        <taxon>Basidiomycota</taxon>
        <taxon>Agaricomycotina</taxon>
        <taxon>Agaricomycetes</taxon>
        <taxon>Agaricomycetidae</taxon>
        <taxon>Agaricales</taxon>
        <taxon>Schizophyllaceae</taxon>
        <taxon>Schizophyllum</taxon>
    </lineage>
</organism>
<feature type="compositionally biased region" description="Basic and acidic residues" evidence="1">
    <location>
        <begin position="117"/>
        <end position="133"/>
    </location>
</feature>
<feature type="compositionally biased region" description="Low complexity" evidence="1">
    <location>
        <begin position="134"/>
        <end position="147"/>
    </location>
</feature>
<comment type="caution">
    <text evidence="2">The sequence shown here is derived from an EMBL/GenBank/DDBJ whole genome shotgun (WGS) entry which is preliminary data.</text>
</comment>
<dbReference type="AlphaFoldDB" id="A0A550BWJ4"/>
<evidence type="ECO:0000313" key="2">
    <source>
        <dbReference type="EMBL" id="TRM56914.1"/>
    </source>
</evidence>
<reference evidence="2 3" key="1">
    <citation type="journal article" date="2019" name="New Phytol.">
        <title>Comparative genomics reveals unique wood-decay strategies and fruiting body development in the Schizophyllaceae.</title>
        <authorList>
            <person name="Almasi E."/>
            <person name="Sahu N."/>
            <person name="Krizsan K."/>
            <person name="Balint B."/>
            <person name="Kovacs G.M."/>
            <person name="Kiss B."/>
            <person name="Cseklye J."/>
            <person name="Drula E."/>
            <person name="Henrissat B."/>
            <person name="Nagy I."/>
            <person name="Chovatia M."/>
            <person name="Adam C."/>
            <person name="LaButti K."/>
            <person name="Lipzen A."/>
            <person name="Riley R."/>
            <person name="Grigoriev I.V."/>
            <person name="Nagy L.G."/>
        </authorList>
    </citation>
    <scope>NUCLEOTIDE SEQUENCE [LARGE SCALE GENOMIC DNA]</scope>
    <source>
        <strain evidence="2 3">NL-1724</strain>
    </source>
</reference>
<feature type="compositionally biased region" description="Polar residues" evidence="1">
    <location>
        <begin position="9"/>
        <end position="23"/>
    </location>
</feature>
<feature type="compositionally biased region" description="Basic and acidic residues" evidence="1">
    <location>
        <begin position="37"/>
        <end position="48"/>
    </location>
</feature>
<dbReference type="EMBL" id="VDMD01000055">
    <property type="protein sequence ID" value="TRM56914.1"/>
    <property type="molecule type" value="Genomic_DNA"/>
</dbReference>
<feature type="compositionally biased region" description="Basic and acidic residues" evidence="1">
    <location>
        <begin position="64"/>
        <end position="74"/>
    </location>
</feature>
<dbReference type="Proteomes" id="UP000320762">
    <property type="component" value="Unassembled WGS sequence"/>
</dbReference>
<feature type="compositionally biased region" description="Low complexity" evidence="1">
    <location>
        <begin position="105"/>
        <end position="116"/>
    </location>
</feature>
<feature type="compositionally biased region" description="Low complexity" evidence="1">
    <location>
        <begin position="194"/>
        <end position="220"/>
    </location>
</feature>
<evidence type="ECO:0000313" key="3">
    <source>
        <dbReference type="Proteomes" id="UP000320762"/>
    </source>
</evidence>
<accession>A0A550BWJ4</accession>
<name>A0A550BWJ4_9AGAR</name>
<feature type="compositionally biased region" description="Basic and acidic residues" evidence="1">
    <location>
        <begin position="252"/>
        <end position="266"/>
    </location>
</feature>
<feature type="compositionally biased region" description="Low complexity" evidence="1">
    <location>
        <begin position="344"/>
        <end position="362"/>
    </location>
</feature>